<protein>
    <recommendedName>
        <fullName evidence="2">DinB-like domain-containing protein</fullName>
    </recommendedName>
</protein>
<sequence>MPARTGRYTDGMTQPLTDPAVLAVMGATPDDVRARLTKELDRFEAQLRTRHADWTRVQPGREWSPAQDAEHVILINDSISRGVALLLSDRELRPSPRPPGETTPDGRRVAPPHTRPSEAGLAWEDLDTRWAQSRASLERAVTDLRPTPGRTLWHPFFGELDAMDWMRMVAIHLNNHRKQLEASASA</sequence>
<dbReference type="InterPro" id="IPR024775">
    <property type="entry name" value="DinB-like"/>
</dbReference>
<evidence type="ECO:0000256" key="1">
    <source>
        <dbReference type="SAM" id="MobiDB-lite"/>
    </source>
</evidence>
<keyword evidence="4" id="KW-1185">Reference proteome</keyword>
<dbReference type="EMBL" id="BMQM01000005">
    <property type="protein sequence ID" value="GGR52025.1"/>
    <property type="molecule type" value="Genomic_DNA"/>
</dbReference>
<comment type="caution">
    <text evidence="3">The sequence shown here is derived from an EMBL/GenBank/DDBJ whole genome shotgun (WGS) entry which is preliminary data.</text>
</comment>
<evidence type="ECO:0000313" key="3">
    <source>
        <dbReference type="EMBL" id="GGR52025.1"/>
    </source>
</evidence>
<evidence type="ECO:0000313" key="4">
    <source>
        <dbReference type="Proteomes" id="UP000634308"/>
    </source>
</evidence>
<feature type="region of interest" description="Disordered" evidence="1">
    <location>
        <begin position="90"/>
        <end position="118"/>
    </location>
</feature>
<name>A0ABQ2RQG8_9DEIO</name>
<accession>A0ABQ2RQG8</accession>
<dbReference type="Proteomes" id="UP000634308">
    <property type="component" value="Unassembled WGS sequence"/>
</dbReference>
<gene>
    <name evidence="3" type="ORF">GCM10008959_11700</name>
</gene>
<reference evidence="4" key="1">
    <citation type="journal article" date="2019" name="Int. J. Syst. Evol. Microbiol.">
        <title>The Global Catalogue of Microorganisms (GCM) 10K type strain sequencing project: providing services to taxonomists for standard genome sequencing and annotation.</title>
        <authorList>
            <consortium name="The Broad Institute Genomics Platform"/>
            <consortium name="The Broad Institute Genome Sequencing Center for Infectious Disease"/>
            <person name="Wu L."/>
            <person name="Ma J."/>
        </authorList>
    </citation>
    <scope>NUCLEOTIDE SEQUENCE [LARGE SCALE GENOMIC DNA]</scope>
    <source>
        <strain evidence="4">JCM 31404</strain>
    </source>
</reference>
<proteinExistence type="predicted"/>
<dbReference type="Gene3D" id="1.20.120.450">
    <property type="entry name" value="dinb family like domain"/>
    <property type="match status" value="1"/>
</dbReference>
<dbReference type="Pfam" id="PF12867">
    <property type="entry name" value="DinB_2"/>
    <property type="match status" value="1"/>
</dbReference>
<evidence type="ECO:0000259" key="2">
    <source>
        <dbReference type="Pfam" id="PF12867"/>
    </source>
</evidence>
<dbReference type="SUPFAM" id="SSF109854">
    <property type="entry name" value="DinB/YfiT-like putative metalloenzymes"/>
    <property type="match status" value="1"/>
</dbReference>
<feature type="domain" description="DinB-like" evidence="2">
    <location>
        <begin position="50"/>
        <end position="180"/>
    </location>
</feature>
<organism evidence="3 4">
    <name type="scientific">Deinococcus seoulensis</name>
    <dbReference type="NCBI Taxonomy" id="1837379"/>
    <lineage>
        <taxon>Bacteria</taxon>
        <taxon>Thermotogati</taxon>
        <taxon>Deinococcota</taxon>
        <taxon>Deinococci</taxon>
        <taxon>Deinococcales</taxon>
        <taxon>Deinococcaceae</taxon>
        <taxon>Deinococcus</taxon>
    </lineage>
</organism>
<dbReference type="InterPro" id="IPR034660">
    <property type="entry name" value="DinB/YfiT-like"/>
</dbReference>